<dbReference type="RefSeq" id="WP_368005463.1">
    <property type="nucleotide sequence ID" value="NZ_JAMXFF010000005.1"/>
</dbReference>
<keyword evidence="3" id="KW-0472">Membrane</keyword>
<dbReference type="SUPFAM" id="SSF53822">
    <property type="entry name" value="Periplasmic binding protein-like I"/>
    <property type="match status" value="1"/>
</dbReference>
<dbReference type="Gene3D" id="3.40.50.2300">
    <property type="match status" value="2"/>
</dbReference>
<sequence>MSAPKSWICDGVPKNGQHYPNCSGPHPPQENYTPDCMICGLPREAMTGKKSPQGSKTVLSGGRGSNLPGLVAIALVVLLLGASAWYLFGRTRDPEVVESTSETVAVSPGAADPLAKVSQTAVNAELISQGEKILFNPGINFNQKAAGATAFSQDNWTEAIVQYQQAAQTDPNDPEAKIYFNNSKAKQAGNPLTIAVVVPISASENSAKEVLRGVALQQERYNNSPQLPGRLLEVVIVNESEPGKAPSLAEDLIQSPNVLGVMGHGVDAASREAIARYERAQLAVLSPISTSIFSTVPGQSILQTISIAQKANELFANYLEGVGKTLATYAAQNVSPPSVVVFYNSDSPYSQQLKDAFKAALVQTQGQVVKEVDITQGGFNPTTEVSDAAQLGANVGVLALSKNKVETAVAIAQANANAGTPLTLLGGDELYNPNILKDGDAAINGLVLAVPWRWQEGDAFASQATNIWQGRVSWRTATAYDTTQALANAITQQPTRAETSQLLQNGIAIAGTATDFSLFDRIPLVQAVPGTSAGYRYQFEPI</sequence>
<keyword evidence="3" id="KW-0812">Transmembrane</keyword>
<keyword evidence="2" id="KW-0732">Signal</keyword>
<dbReference type="PANTHER" id="PTHR30483">
    <property type="entry name" value="LEUCINE-SPECIFIC-BINDING PROTEIN"/>
    <property type="match status" value="1"/>
</dbReference>
<keyword evidence="6" id="KW-1185">Reference proteome</keyword>
<accession>A0ABT2MM31</accession>
<dbReference type="InterPro" id="IPR028081">
    <property type="entry name" value="Leu-bd"/>
</dbReference>
<name>A0ABT2MM31_9CYAN</name>
<evidence type="ECO:0000256" key="2">
    <source>
        <dbReference type="ARBA" id="ARBA00022729"/>
    </source>
</evidence>
<comment type="caution">
    <text evidence="5">The sequence shown here is derived from an EMBL/GenBank/DDBJ whole genome shotgun (WGS) entry which is preliminary data.</text>
</comment>
<dbReference type="InterPro" id="IPR028082">
    <property type="entry name" value="Peripla_BP_I"/>
</dbReference>
<evidence type="ECO:0000256" key="1">
    <source>
        <dbReference type="ARBA" id="ARBA00010062"/>
    </source>
</evidence>
<dbReference type="CDD" id="cd06268">
    <property type="entry name" value="PBP1_ABC_transporter_LIVBP-like"/>
    <property type="match status" value="1"/>
</dbReference>
<evidence type="ECO:0000313" key="5">
    <source>
        <dbReference type="EMBL" id="MCT7965787.1"/>
    </source>
</evidence>
<comment type="similarity">
    <text evidence="1">Belongs to the leucine-binding protein family.</text>
</comment>
<dbReference type="EMBL" id="JAMXFF010000005">
    <property type="protein sequence ID" value="MCT7965787.1"/>
    <property type="molecule type" value="Genomic_DNA"/>
</dbReference>
<dbReference type="PANTHER" id="PTHR30483:SF6">
    <property type="entry name" value="PERIPLASMIC BINDING PROTEIN OF ABC TRANSPORTER FOR NATURAL AMINO ACIDS"/>
    <property type="match status" value="1"/>
</dbReference>
<dbReference type="Proteomes" id="UP001525890">
    <property type="component" value="Unassembled WGS sequence"/>
</dbReference>
<organism evidence="5 6">
    <name type="scientific">Laspinema palackyanum D2a</name>
    <dbReference type="NCBI Taxonomy" id="2953684"/>
    <lineage>
        <taxon>Bacteria</taxon>
        <taxon>Bacillati</taxon>
        <taxon>Cyanobacteriota</taxon>
        <taxon>Cyanophyceae</taxon>
        <taxon>Oscillatoriophycideae</taxon>
        <taxon>Oscillatoriales</taxon>
        <taxon>Laspinemataceae</taxon>
        <taxon>Laspinema</taxon>
        <taxon>Laspinema palackyanum</taxon>
    </lineage>
</organism>
<evidence type="ECO:0000256" key="3">
    <source>
        <dbReference type="SAM" id="Phobius"/>
    </source>
</evidence>
<dbReference type="InterPro" id="IPR011990">
    <property type="entry name" value="TPR-like_helical_dom_sf"/>
</dbReference>
<feature type="transmembrane region" description="Helical" evidence="3">
    <location>
        <begin position="67"/>
        <end position="88"/>
    </location>
</feature>
<feature type="domain" description="Leucine-binding protein" evidence="4">
    <location>
        <begin position="191"/>
        <end position="497"/>
    </location>
</feature>
<proteinExistence type="inferred from homology"/>
<dbReference type="SUPFAM" id="SSF48452">
    <property type="entry name" value="TPR-like"/>
    <property type="match status" value="1"/>
</dbReference>
<keyword evidence="3" id="KW-1133">Transmembrane helix</keyword>
<dbReference type="Pfam" id="PF13458">
    <property type="entry name" value="Peripla_BP_6"/>
    <property type="match status" value="1"/>
</dbReference>
<evidence type="ECO:0000259" key="4">
    <source>
        <dbReference type="Pfam" id="PF13458"/>
    </source>
</evidence>
<dbReference type="InterPro" id="IPR051010">
    <property type="entry name" value="BCAA_transport"/>
</dbReference>
<reference evidence="5 6" key="1">
    <citation type="journal article" date="2022" name="Front. Microbiol.">
        <title>High genomic differentiation and limited gene flow indicate recent cryptic speciation within the genus Laspinema (cyanobacteria).</title>
        <authorList>
            <person name="Stanojkovic A."/>
            <person name="Skoupy S."/>
            <person name="Skaloud P."/>
            <person name="Dvorak P."/>
        </authorList>
    </citation>
    <scope>NUCLEOTIDE SEQUENCE [LARGE SCALE GENOMIC DNA]</scope>
    <source>
        <strain evidence="5 6">D2a</strain>
    </source>
</reference>
<evidence type="ECO:0000313" key="6">
    <source>
        <dbReference type="Proteomes" id="UP001525890"/>
    </source>
</evidence>
<protein>
    <submittedName>
        <fullName evidence="5">ABC transporter substrate-binding protein</fullName>
    </submittedName>
</protein>
<gene>
    <name evidence="5" type="ORF">NG799_05505</name>
</gene>